<name>A0A8J6U8S2_9HYPH</name>
<dbReference type="RefSeq" id="WP_188165488.1">
    <property type="nucleotide sequence ID" value="NZ_JACVVX010000004.1"/>
</dbReference>
<feature type="transmembrane region" description="Helical" evidence="1">
    <location>
        <begin position="28"/>
        <end position="49"/>
    </location>
</feature>
<dbReference type="EMBL" id="JACVVX010000004">
    <property type="protein sequence ID" value="MBD0416082.1"/>
    <property type="molecule type" value="Genomic_DNA"/>
</dbReference>
<organism evidence="2 3">
    <name type="scientific">Oryzicola mucosus</name>
    <dbReference type="NCBI Taxonomy" id="2767425"/>
    <lineage>
        <taxon>Bacteria</taxon>
        <taxon>Pseudomonadati</taxon>
        <taxon>Pseudomonadota</taxon>
        <taxon>Alphaproteobacteria</taxon>
        <taxon>Hyphomicrobiales</taxon>
        <taxon>Phyllobacteriaceae</taxon>
        <taxon>Oryzicola</taxon>
    </lineage>
</organism>
<keyword evidence="1" id="KW-0472">Membrane</keyword>
<keyword evidence="1" id="KW-0812">Transmembrane</keyword>
<gene>
    <name evidence="2" type="ORF">ICI42_15605</name>
</gene>
<evidence type="ECO:0000313" key="2">
    <source>
        <dbReference type="EMBL" id="MBD0416082.1"/>
    </source>
</evidence>
<reference evidence="2" key="1">
    <citation type="submission" date="2020-09" db="EMBL/GenBank/DDBJ databases">
        <title>Genome seq and assembly of Tianweitania sp.</title>
        <authorList>
            <person name="Chhetri G."/>
        </authorList>
    </citation>
    <scope>NUCLEOTIDE SEQUENCE</scope>
    <source>
        <strain evidence="2">Rool2</strain>
    </source>
</reference>
<keyword evidence="1" id="KW-1133">Transmembrane helix</keyword>
<comment type="caution">
    <text evidence="2">The sequence shown here is derived from an EMBL/GenBank/DDBJ whole genome shotgun (WGS) entry which is preliminary data.</text>
</comment>
<feature type="transmembrane region" description="Helical" evidence="1">
    <location>
        <begin position="61"/>
        <end position="84"/>
    </location>
</feature>
<accession>A0A8J6U8S2</accession>
<sequence length="87" mass="9667">MEFYLTIFMPMAISIALGVGVQRGFPFWPAVFAIGITFSTFAAFLIVGVHQSCSINESECIGATAFAWLLGVWWFMALMIFVAYQNV</sequence>
<proteinExistence type="predicted"/>
<protein>
    <submittedName>
        <fullName evidence="2">Uncharacterized protein</fullName>
    </submittedName>
</protein>
<keyword evidence="3" id="KW-1185">Reference proteome</keyword>
<evidence type="ECO:0000313" key="3">
    <source>
        <dbReference type="Proteomes" id="UP000643405"/>
    </source>
</evidence>
<evidence type="ECO:0000256" key="1">
    <source>
        <dbReference type="SAM" id="Phobius"/>
    </source>
</evidence>
<dbReference type="AlphaFoldDB" id="A0A8J6U8S2"/>
<dbReference type="Proteomes" id="UP000643405">
    <property type="component" value="Unassembled WGS sequence"/>
</dbReference>